<comment type="caution">
    <text evidence="5">The sequence shown here is derived from an EMBL/GenBank/DDBJ whole genome shotgun (WGS) entry which is preliminary data.</text>
</comment>
<dbReference type="PANTHER" id="PTHR46647:SF1">
    <property type="entry name" value="RAB9 EFFECTOR PROTEIN WITH KELCH MOTIFS"/>
    <property type="match status" value="1"/>
</dbReference>
<keyword evidence="4" id="KW-0472">Membrane</keyword>
<dbReference type="SMART" id="SM01411">
    <property type="entry name" value="Ephrin_rec_like"/>
    <property type="match status" value="1"/>
</dbReference>
<organism evidence="5 6">
    <name type="scientific">Kipferlia bialata</name>
    <dbReference type="NCBI Taxonomy" id="797122"/>
    <lineage>
        <taxon>Eukaryota</taxon>
        <taxon>Metamonada</taxon>
        <taxon>Carpediemonas-like organisms</taxon>
        <taxon>Kipferlia</taxon>
    </lineage>
</organism>
<evidence type="ECO:0000313" key="5">
    <source>
        <dbReference type="EMBL" id="GIQ81943.1"/>
    </source>
</evidence>
<reference evidence="5 6" key="1">
    <citation type="journal article" date="2018" name="PLoS ONE">
        <title>The draft genome of Kipferlia bialata reveals reductive genome evolution in fornicate parasites.</title>
        <authorList>
            <person name="Tanifuji G."/>
            <person name="Takabayashi S."/>
            <person name="Kume K."/>
            <person name="Takagi M."/>
            <person name="Nakayama T."/>
            <person name="Kamikawa R."/>
            <person name="Inagaki Y."/>
            <person name="Hashimoto T."/>
        </authorList>
    </citation>
    <scope>NUCLEOTIDE SEQUENCE [LARGE SCALE GENOMIC DNA]</scope>
    <source>
        <strain evidence="5">NY0173</strain>
    </source>
</reference>
<dbReference type="PANTHER" id="PTHR46647">
    <property type="entry name" value="RAB9 EFFECTOR PROTEIN WITH KELCH MOTIFS"/>
    <property type="match status" value="1"/>
</dbReference>
<accession>A0A9K3GGD7</accession>
<name>A0A9K3GGD7_9EUKA</name>
<keyword evidence="6" id="KW-1185">Reference proteome</keyword>
<dbReference type="InterPro" id="IPR052124">
    <property type="entry name" value="Rab9_kelch_effector"/>
</dbReference>
<dbReference type="Proteomes" id="UP000265618">
    <property type="component" value="Unassembled WGS sequence"/>
</dbReference>
<dbReference type="Gene3D" id="2.120.10.80">
    <property type="entry name" value="Kelch-type beta propeller"/>
    <property type="match status" value="4"/>
</dbReference>
<dbReference type="Pfam" id="PF24681">
    <property type="entry name" value="Kelch_KLHDC2_KLHL20_DRC7"/>
    <property type="match status" value="1"/>
</dbReference>
<dbReference type="SUPFAM" id="SSF117281">
    <property type="entry name" value="Kelch motif"/>
    <property type="match status" value="3"/>
</dbReference>
<evidence type="ECO:0000256" key="2">
    <source>
        <dbReference type="ARBA" id="ARBA00022737"/>
    </source>
</evidence>
<keyword evidence="2" id="KW-0677">Repeat</keyword>
<feature type="transmembrane region" description="Helical" evidence="4">
    <location>
        <begin position="1648"/>
        <end position="1675"/>
    </location>
</feature>
<evidence type="ECO:0000256" key="3">
    <source>
        <dbReference type="SAM" id="MobiDB-lite"/>
    </source>
</evidence>
<evidence type="ECO:0000256" key="4">
    <source>
        <dbReference type="SAM" id="Phobius"/>
    </source>
</evidence>
<evidence type="ECO:0000256" key="1">
    <source>
        <dbReference type="ARBA" id="ARBA00022441"/>
    </source>
</evidence>
<dbReference type="InterPro" id="IPR015915">
    <property type="entry name" value="Kelch-typ_b-propeller"/>
</dbReference>
<feature type="region of interest" description="Disordered" evidence="3">
    <location>
        <begin position="1"/>
        <end position="34"/>
    </location>
</feature>
<gene>
    <name evidence="5" type="ORF">KIPB_002991</name>
</gene>
<feature type="transmembrane region" description="Helical" evidence="4">
    <location>
        <begin position="1601"/>
        <end position="1620"/>
    </location>
</feature>
<feature type="compositionally biased region" description="Low complexity" evidence="3">
    <location>
        <begin position="14"/>
        <end position="31"/>
    </location>
</feature>
<keyword evidence="1" id="KW-0880">Kelch repeat</keyword>
<sequence length="1997" mass="215947">MSSWFSRIQRRSRASASPPSASAPTPPVYASKSFGLGQSAKGECAREGGRLYLTAKGETVSADESDTTSCSAACQSEYNECWDTDVNIDCWEQRNICKYEGVCGEIYDEIRGDCYAAEDSCYELCWTGNDTGSCDEACDDVYDECMTPYTDCYGLCDQSYDSCSPCKRAYSYCESNCDHFGNHMTCSSDCEWEYQSCTEGVGVCDTLWDECDDVCWDTSWDYDEYEECIEACGTSYDSCLVDMGRACGDDQACLDGAIITCEALTEDCYAPCDECQAPCDSSLSSCGTGEEECEDAADVCVEACLDDGSLDSCDAGLESCTDDEDTCDNIWMECVMETECIGNCADTYTSCMVPVDECYAAYQECSAPCTACTTACDATQDSCIDTMCGLTTACQSVCDSRYPVLTWTSIPEFGVPPARRISSLLLKTVDEYGNTERLVMFGGTDTITFYNDVWYYNMGSYYSDDDGDNTWVKAPVRGVSPPARANAVGFISGSLLYIGLGYESDTYYSDLWVLDMTPSQMVWREIQTPLTPRLGAFGSAVQVESCLETIGAESCTASCRETSTSASCVESCIGPECYNIPCAAGCDTSCAEHCSTPSCTDRCTAVCANSTDTGCVSSCQSECAESCSDSCLDSCLSGCVIDSCTSTCETRCLDTSLFQTCTEACTNEYEELGWCWTKTAETCLMIFGGMVGTDELIRETWLFTPSTETFSLVPETEDTPVAAANGCAVGEGTAVYIYGGFGGNDEYGAPVGNNVISKFDTEIMEWSTVWEADFGEEAVLIQNMGCYISHDIYSDSPDDPVAFLSVFGQDVVTGEVYDVYRSLDLASCPDCGWTVEMTNEEQSRHSFGLVYDYWDEAYAFGGWDSVINNNIVKMYPSGEDSWDSYMDVINPSFDGGPPTGLVGAAFATSGDSVYAFGGKTGTGTVLNNLHAFNSTATCLDRCESDWIETGHEECTSECDMYWCGCAYCDTAYDSCCTAHPGNIPSCDAERVGCYSQLIEVVEGCQAEQDTCLEELSATCATGYYSCEDALPVSCYDEYAECEGDDSDCWDAYRTCYDASPYGICENAYDACYYDSDTYDERQECYTQFEACYYATPAGLCENAYYVCMYDTAECDAEYDTCVTTITECTCTNDGFDACVSDCDTNTGCEETCAPAPYYSPPEPNWITRPTMEGSMPTARYDAMMVSFGPMLMVFGGQDSDGTYLDDEFTYHIDIKEVNAQIGLGDRPSARSSGAVTTVGETLILFGGMGTEGVLGDFYTFSYFDKVWTKYTFNRYSAQPKLTSASLFFIPVGEAEREGTYSLRDGYLYLCGGVSDSMVCEGTVYKVSVHGGKGGDWLGDGEVYLEEFDLVEGPDGTGCTINTAHAASPVSVIGSRVLSTGGRSNETSNPVGTLRVMDFSPVVNANVTEIYPQYGTTMERNRMNTMQGVFGTSLYSIGGYLVESPLAPEGQAVPEIWTTVLGDPCDPSETMVSTACYPCSRGTVYAKAEGDTPAHCEPCGTGHFAAHDGMTKCTACPAGFYNAKAYGDSRLFCLACPSGTYNDEEGAASCKPCTDTQICPTACVIPIESDNSDADLVSTSNPAEYGTTHAKSNQNASDLQRYLYIGLGSLLAVTLLAILFGKRSFIKRLDLYAVPFVYKMPGTLGSKNTWIGGLMGGIFICSFVVIGSGLVIPFLFTNIMEDRTLVPRCLATSELTGSIIMDLEFTGKFDSCVVTDSAGVSSCSDSIVFPTISTNSTVVQTCSQPPDISEGVPDQSKCSLHLEISDVELDNRMTEYPFTLSGSGEFFASSVAWSVNSTASNPGQFSTISGDLYPVPASMTFRGTSSPTEIGIFSTESMYNTAYKEEVPDRDGAGNVNENKNPSTGRIFEFIGYDRGSMVNSQNFWDQNGVSITIILERSENVLSWKLSKVQDNAAFLAALLGSLTGLQGTFGAVAGGLRRVWGVIKGKYGKDVFTRKKNKGKGVARGKTSVCPNPLVQVPMAASVQAGMLRERDTMAV</sequence>
<dbReference type="EMBL" id="BDIP01000540">
    <property type="protein sequence ID" value="GIQ81943.1"/>
    <property type="molecule type" value="Genomic_DNA"/>
</dbReference>
<keyword evidence="4" id="KW-0812">Transmembrane</keyword>
<dbReference type="OrthoDB" id="10251809at2759"/>
<protein>
    <submittedName>
        <fullName evidence="5">Uncharacterized protein</fullName>
    </submittedName>
</protein>
<keyword evidence="4" id="KW-1133">Transmembrane helix</keyword>
<evidence type="ECO:0000313" key="6">
    <source>
        <dbReference type="Proteomes" id="UP000265618"/>
    </source>
</evidence>
<proteinExistence type="predicted"/>